<dbReference type="Proteomes" id="UP000636505">
    <property type="component" value="Unassembled WGS sequence"/>
</dbReference>
<sequence>MKLQLNVPNMACGACAKTITEAVKSVDSSAKVAADPKTKCVYVETEASETSVREAISQAGYTAS</sequence>
<proteinExistence type="predicted"/>
<dbReference type="PROSITE" id="PS50846">
    <property type="entry name" value="HMA_2"/>
    <property type="match status" value="1"/>
</dbReference>
<comment type="caution">
    <text evidence="2">The sequence shown here is derived from an EMBL/GenBank/DDBJ whole genome shotgun (WGS) entry which is preliminary data.</text>
</comment>
<dbReference type="AlphaFoldDB" id="A0A8J7ABB5"/>
<reference evidence="2" key="1">
    <citation type="submission" date="2020-10" db="EMBL/GenBank/DDBJ databases">
        <authorList>
            <person name="Castelo-Branco R."/>
            <person name="Eusebio N."/>
            <person name="Adriana R."/>
            <person name="Vieira A."/>
            <person name="Brugerolle De Fraissinette N."/>
            <person name="Rezende De Castro R."/>
            <person name="Schneider M.P."/>
            <person name="Vasconcelos V."/>
            <person name="Leao P.N."/>
        </authorList>
    </citation>
    <scope>NUCLEOTIDE SEQUENCE</scope>
    <source>
        <strain evidence="2">LEGE 07310</strain>
    </source>
</reference>
<accession>A0A8J7ABB5</accession>
<feature type="domain" description="HMA" evidence="1">
    <location>
        <begin position="1"/>
        <end position="64"/>
    </location>
</feature>
<keyword evidence="3" id="KW-1185">Reference proteome</keyword>
<dbReference type="EMBL" id="JADEXG010000067">
    <property type="protein sequence ID" value="MBE9079780.1"/>
    <property type="molecule type" value="Genomic_DNA"/>
</dbReference>
<evidence type="ECO:0000313" key="3">
    <source>
        <dbReference type="Proteomes" id="UP000636505"/>
    </source>
</evidence>
<dbReference type="InterPro" id="IPR006121">
    <property type="entry name" value="HMA_dom"/>
</dbReference>
<dbReference type="CDD" id="cd00371">
    <property type="entry name" value="HMA"/>
    <property type="match status" value="1"/>
</dbReference>
<dbReference type="SUPFAM" id="SSF55008">
    <property type="entry name" value="HMA, heavy metal-associated domain"/>
    <property type="match status" value="1"/>
</dbReference>
<dbReference type="InterPro" id="IPR036163">
    <property type="entry name" value="HMA_dom_sf"/>
</dbReference>
<gene>
    <name evidence="2" type="ORF">IQ241_21210</name>
</gene>
<evidence type="ECO:0000313" key="2">
    <source>
        <dbReference type="EMBL" id="MBE9079780.1"/>
    </source>
</evidence>
<protein>
    <submittedName>
        <fullName evidence="2">Heavy-metal-associated domain-containing protein</fullName>
    </submittedName>
</protein>
<dbReference type="Pfam" id="PF00403">
    <property type="entry name" value="HMA"/>
    <property type="match status" value="1"/>
</dbReference>
<organism evidence="2 3">
    <name type="scientific">Vasconcelosia minhoensis LEGE 07310</name>
    <dbReference type="NCBI Taxonomy" id="915328"/>
    <lineage>
        <taxon>Bacteria</taxon>
        <taxon>Bacillati</taxon>
        <taxon>Cyanobacteriota</taxon>
        <taxon>Cyanophyceae</taxon>
        <taxon>Nodosilineales</taxon>
        <taxon>Cymatolegaceae</taxon>
        <taxon>Vasconcelosia</taxon>
        <taxon>Vasconcelosia minhoensis</taxon>
    </lineage>
</organism>
<dbReference type="Gene3D" id="3.30.70.100">
    <property type="match status" value="1"/>
</dbReference>
<name>A0A8J7ABB5_9CYAN</name>
<dbReference type="GO" id="GO:0046872">
    <property type="term" value="F:metal ion binding"/>
    <property type="evidence" value="ECO:0007669"/>
    <property type="project" value="InterPro"/>
</dbReference>
<evidence type="ECO:0000259" key="1">
    <source>
        <dbReference type="PROSITE" id="PS50846"/>
    </source>
</evidence>